<dbReference type="InterPro" id="IPR051879">
    <property type="entry name" value="C2H2-ZF_Maturation_Protein"/>
</dbReference>
<feature type="region of interest" description="Disordered" evidence="1">
    <location>
        <begin position="1"/>
        <end position="21"/>
    </location>
</feature>
<reference evidence="2" key="1">
    <citation type="journal article" date="2014" name="BMC Genomics">
        <title>The Babesia bovis gene and promoter model: an update from full-length EST analysis.</title>
        <authorList>
            <person name="Yamagishi J."/>
            <person name="Wakaguri H."/>
            <person name="Yokoyama N."/>
            <person name="Yamashita R."/>
            <person name="Suzuki Y."/>
            <person name="Xuan X."/>
            <person name="Igarashi I."/>
        </authorList>
    </citation>
    <scope>NUCLEOTIDE SEQUENCE</scope>
    <source>
        <strain evidence="2">Texas</strain>
    </source>
</reference>
<dbReference type="AlphaFoldDB" id="S6BGT5"/>
<dbReference type="InterPro" id="IPR036236">
    <property type="entry name" value="Znf_C2H2_sf"/>
</dbReference>
<feature type="compositionally biased region" description="Basic residues" evidence="1">
    <location>
        <begin position="7"/>
        <end position="21"/>
    </location>
</feature>
<dbReference type="EMBL" id="AK441580">
    <property type="protein sequence ID" value="BAN65374.1"/>
    <property type="molecule type" value="mRNA"/>
</dbReference>
<dbReference type="Gene3D" id="3.30.160.60">
    <property type="entry name" value="Classic Zinc Finger"/>
    <property type="match status" value="1"/>
</dbReference>
<organism evidence="2">
    <name type="scientific">Babesia bovis</name>
    <dbReference type="NCBI Taxonomy" id="5865"/>
    <lineage>
        <taxon>Eukaryota</taxon>
        <taxon>Sar</taxon>
        <taxon>Alveolata</taxon>
        <taxon>Apicomplexa</taxon>
        <taxon>Aconoidasida</taxon>
        <taxon>Piroplasmida</taxon>
        <taxon>Babesiidae</taxon>
        <taxon>Babesia</taxon>
    </lineage>
</organism>
<name>S6BGT5_BABBO</name>
<dbReference type="VEuPathDB" id="PiroplasmaDB:BBOV_II001440"/>
<gene>
    <name evidence="2" type="primary">BBOV_II001440</name>
</gene>
<evidence type="ECO:0000313" key="2">
    <source>
        <dbReference type="EMBL" id="BAN65374.1"/>
    </source>
</evidence>
<dbReference type="PANTHER" id="PTHR46095:SF1">
    <property type="entry name" value="ZINC FINGER PROTEIN 593"/>
    <property type="match status" value="1"/>
</dbReference>
<proteinExistence type="evidence at transcript level"/>
<dbReference type="SUPFAM" id="SSF57667">
    <property type="entry name" value="beta-beta-alpha zinc fingers"/>
    <property type="match status" value="1"/>
</dbReference>
<sequence>MIAIMGGRKKARHKGIGKKRNLKRGIRDLKHRTKDIDQVYESLAKDDMELEHDVQASQGEINAPYAKYCDRHFIDNVSMERHKREKPHKKRLKELYTHQPMEGHFLE</sequence>
<dbReference type="PANTHER" id="PTHR46095">
    <property type="entry name" value="ZINC FINGER PROTEIN 593"/>
    <property type="match status" value="1"/>
</dbReference>
<evidence type="ECO:0000256" key="1">
    <source>
        <dbReference type="SAM" id="MobiDB-lite"/>
    </source>
</evidence>
<accession>S6BGT5</accession>
<protein>
    <submittedName>
        <fullName evidence="2">Uncharacterized protein</fullName>
    </submittedName>
</protein>